<dbReference type="Proteomes" id="UP000284824">
    <property type="component" value="Unassembled WGS sequence"/>
</dbReference>
<accession>A0A438MHM9</accession>
<dbReference type="InterPro" id="IPR023186">
    <property type="entry name" value="IUNH"/>
</dbReference>
<evidence type="ECO:0000259" key="3">
    <source>
        <dbReference type="Pfam" id="PF01156"/>
    </source>
</evidence>
<dbReference type="OrthoDB" id="9797882at2"/>
<dbReference type="SUPFAM" id="SSF53590">
    <property type="entry name" value="Nucleoside hydrolase"/>
    <property type="match status" value="2"/>
</dbReference>
<reference evidence="4 5" key="1">
    <citation type="submission" date="2019-01" db="EMBL/GenBank/DDBJ databases">
        <title>Sequencing the genomes of 1000 actinobacteria strains.</title>
        <authorList>
            <person name="Klenk H.-P."/>
        </authorList>
    </citation>
    <scope>NUCLEOTIDE SEQUENCE [LARGE SCALE GENOMIC DNA]</scope>
    <source>
        <strain evidence="4 5">DSM 43925</strain>
    </source>
</reference>
<name>A0A438MHM9_9ACTN</name>
<dbReference type="EMBL" id="SAUN01000001">
    <property type="protein sequence ID" value="RVX45274.1"/>
    <property type="molecule type" value="Genomic_DNA"/>
</dbReference>
<feature type="domain" description="Inosine/uridine-preferring nucleoside hydrolase" evidence="3">
    <location>
        <begin position="15"/>
        <end position="50"/>
    </location>
</feature>
<dbReference type="AlphaFoldDB" id="A0A438MHM9"/>
<evidence type="ECO:0000313" key="5">
    <source>
        <dbReference type="Proteomes" id="UP000284824"/>
    </source>
</evidence>
<dbReference type="Pfam" id="PF01156">
    <property type="entry name" value="IU_nuc_hydro"/>
    <property type="match status" value="1"/>
</dbReference>
<dbReference type="InterPro" id="IPR001910">
    <property type="entry name" value="Inosine/uridine_hydrolase_dom"/>
</dbReference>
<protein>
    <submittedName>
        <fullName evidence="4">Inosine-uridine preferring nucleoside hydrolase</fullName>
    </submittedName>
</protein>
<comment type="caution">
    <text evidence="4">The sequence shown here is derived from an EMBL/GenBank/DDBJ whole genome shotgun (WGS) entry which is preliminary data.</text>
</comment>
<dbReference type="GO" id="GO:0008477">
    <property type="term" value="F:purine nucleosidase activity"/>
    <property type="evidence" value="ECO:0007669"/>
    <property type="project" value="TreeGrafter"/>
</dbReference>
<gene>
    <name evidence="4" type="ORF">EDD27_8062</name>
</gene>
<dbReference type="PANTHER" id="PTHR12304:SF4">
    <property type="entry name" value="URIDINE NUCLEOSIDASE"/>
    <property type="match status" value="1"/>
</dbReference>
<evidence type="ECO:0000313" key="4">
    <source>
        <dbReference type="EMBL" id="RVX45274.1"/>
    </source>
</evidence>
<keyword evidence="2" id="KW-0326">Glycosidase</keyword>
<evidence type="ECO:0000256" key="1">
    <source>
        <dbReference type="ARBA" id="ARBA00022801"/>
    </source>
</evidence>
<organism evidence="4 5">
    <name type="scientific">Nonomuraea polychroma</name>
    <dbReference type="NCBI Taxonomy" id="46176"/>
    <lineage>
        <taxon>Bacteria</taxon>
        <taxon>Bacillati</taxon>
        <taxon>Actinomycetota</taxon>
        <taxon>Actinomycetes</taxon>
        <taxon>Streptosporangiales</taxon>
        <taxon>Streptosporangiaceae</taxon>
        <taxon>Nonomuraea</taxon>
    </lineage>
</organism>
<dbReference type="GO" id="GO:0006152">
    <property type="term" value="P:purine nucleoside catabolic process"/>
    <property type="evidence" value="ECO:0007669"/>
    <property type="project" value="TreeGrafter"/>
</dbReference>
<dbReference type="GO" id="GO:0005829">
    <property type="term" value="C:cytosol"/>
    <property type="evidence" value="ECO:0007669"/>
    <property type="project" value="TreeGrafter"/>
</dbReference>
<dbReference type="Gene3D" id="3.90.245.10">
    <property type="entry name" value="Ribonucleoside hydrolase-like"/>
    <property type="match status" value="2"/>
</dbReference>
<keyword evidence="1 4" id="KW-0378">Hydrolase</keyword>
<proteinExistence type="predicted"/>
<dbReference type="InterPro" id="IPR036452">
    <property type="entry name" value="Ribo_hydro-like"/>
</dbReference>
<dbReference type="PANTHER" id="PTHR12304">
    <property type="entry name" value="INOSINE-URIDINE PREFERRING NUCLEOSIDE HYDROLASE"/>
    <property type="match status" value="1"/>
</dbReference>
<dbReference type="RefSeq" id="WP_127936915.1">
    <property type="nucleotide sequence ID" value="NZ_SAUN01000001.1"/>
</dbReference>
<keyword evidence="5" id="KW-1185">Reference proteome</keyword>
<sequence>MSATPQQGGSGPIPVVLHCDPGHDDVFAIWLAAGHPEIDLRAITTVCGNALGGPELPAPAVEAAVTTVRTRLDIELHGAETVGATSVDLIDELKREPNARVATGLYAERFWKLVEDTIRVLA</sequence>
<evidence type="ECO:0000256" key="2">
    <source>
        <dbReference type="ARBA" id="ARBA00023295"/>
    </source>
</evidence>